<sequence>MEWKQSKQHNVEKQKEKQQSIKKKCKKHIYINASRSKFFFLLSLHELSEMGRYLKTSSSDLTDLNSQTH</sequence>
<gene>
    <name evidence="2" type="ORF">CLUMA_CG021183</name>
</gene>
<keyword evidence="3" id="KW-1185">Reference proteome</keyword>
<accession>A0A1J1J8R1</accession>
<evidence type="ECO:0000313" key="3">
    <source>
        <dbReference type="Proteomes" id="UP000183832"/>
    </source>
</evidence>
<evidence type="ECO:0000313" key="2">
    <source>
        <dbReference type="EMBL" id="CRL08196.1"/>
    </source>
</evidence>
<dbReference type="Proteomes" id="UP000183832">
    <property type="component" value="Unassembled WGS sequence"/>
</dbReference>
<reference evidence="2 3" key="1">
    <citation type="submission" date="2015-04" db="EMBL/GenBank/DDBJ databases">
        <authorList>
            <person name="Syromyatnikov M.Y."/>
            <person name="Popov V.N."/>
        </authorList>
    </citation>
    <scope>NUCLEOTIDE SEQUENCE [LARGE SCALE GENOMIC DNA]</scope>
</reference>
<name>A0A1J1J8R1_9DIPT</name>
<dbReference type="AlphaFoldDB" id="A0A1J1J8R1"/>
<proteinExistence type="predicted"/>
<feature type="compositionally biased region" description="Basic and acidic residues" evidence="1">
    <location>
        <begin position="1"/>
        <end position="19"/>
    </location>
</feature>
<organism evidence="2 3">
    <name type="scientific">Clunio marinus</name>
    <dbReference type="NCBI Taxonomy" id="568069"/>
    <lineage>
        <taxon>Eukaryota</taxon>
        <taxon>Metazoa</taxon>
        <taxon>Ecdysozoa</taxon>
        <taxon>Arthropoda</taxon>
        <taxon>Hexapoda</taxon>
        <taxon>Insecta</taxon>
        <taxon>Pterygota</taxon>
        <taxon>Neoptera</taxon>
        <taxon>Endopterygota</taxon>
        <taxon>Diptera</taxon>
        <taxon>Nematocera</taxon>
        <taxon>Chironomoidea</taxon>
        <taxon>Chironomidae</taxon>
        <taxon>Clunio</taxon>
    </lineage>
</organism>
<evidence type="ECO:0000256" key="1">
    <source>
        <dbReference type="SAM" id="MobiDB-lite"/>
    </source>
</evidence>
<protein>
    <submittedName>
        <fullName evidence="2">CLUMA_CG021183, isoform A</fullName>
    </submittedName>
</protein>
<dbReference type="EMBL" id="CVRI01000074">
    <property type="protein sequence ID" value="CRL08196.1"/>
    <property type="molecule type" value="Genomic_DNA"/>
</dbReference>
<feature type="region of interest" description="Disordered" evidence="1">
    <location>
        <begin position="1"/>
        <end position="23"/>
    </location>
</feature>